<name>W7V2S0_RUMFL</name>
<keyword evidence="2" id="KW-1133">Transmembrane helix</keyword>
<sequence>MNKNELTDKKHGKGSRGFYAALGISALMIGTACIFAHKQGDRLPDNKPVENNFPIVTEVPVNKRATNIPKATAPVRKTEPAAETRPVQTEAPAIPAAEAAAKAPFEVDSSFTEHSAEAAAETSVTSVHAPLADIGNILAPFSEGELVKNETTGTWQTHNGTDIAAEVGADVYATLSGEVAYVKNDPLWGVSVVLDHKNGYTTKYCGLGSDLAVQQGDTVESGSLIGAVGETADIESSVPAHLHIEMTHNGSFIDPLSLMEH</sequence>
<dbReference type="InterPro" id="IPR011055">
    <property type="entry name" value="Dup_hybrid_motif"/>
</dbReference>
<dbReference type="SUPFAM" id="SSF51261">
    <property type="entry name" value="Duplicated hybrid motif"/>
    <property type="match status" value="1"/>
</dbReference>
<evidence type="ECO:0000313" key="5">
    <source>
        <dbReference type="Proteomes" id="UP000019365"/>
    </source>
</evidence>
<evidence type="ECO:0000259" key="3">
    <source>
        <dbReference type="Pfam" id="PF01551"/>
    </source>
</evidence>
<dbReference type="PROSITE" id="PS51257">
    <property type="entry name" value="PROKAR_LIPOPROTEIN"/>
    <property type="match status" value="1"/>
</dbReference>
<organism evidence="4 5">
    <name type="scientific">Ruminococcus flavefaciens 007c</name>
    <dbReference type="NCBI Taxonomy" id="1341157"/>
    <lineage>
        <taxon>Bacteria</taxon>
        <taxon>Bacillati</taxon>
        <taxon>Bacillota</taxon>
        <taxon>Clostridia</taxon>
        <taxon>Eubacteriales</taxon>
        <taxon>Oscillospiraceae</taxon>
        <taxon>Ruminococcus</taxon>
    </lineage>
</organism>
<keyword evidence="5" id="KW-1185">Reference proteome</keyword>
<dbReference type="CDD" id="cd12797">
    <property type="entry name" value="M23_peptidase"/>
    <property type="match status" value="1"/>
</dbReference>
<dbReference type="Proteomes" id="UP000019365">
    <property type="component" value="Unassembled WGS sequence"/>
</dbReference>
<evidence type="ECO:0000313" key="4">
    <source>
        <dbReference type="EMBL" id="EWM55285.1"/>
    </source>
</evidence>
<dbReference type="AlphaFoldDB" id="W7V2S0"/>
<proteinExistence type="predicted"/>
<keyword evidence="2" id="KW-0472">Membrane</keyword>
<reference evidence="4 5" key="1">
    <citation type="journal article" date="2014" name="PLoS ONE">
        <title>Rumen cellulosomics: divergent fiber-degrading strategies revealed by comparative genome-wide analysis of six ruminococcal strains.</title>
        <authorList>
            <person name="Dassa B."/>
            <person name="Borovok I."/>
            <person name="Ruimy-Israeli V."/>
            <person name="Lamed R."/>
            <person name="Flint H.J."/>
            <person name="Duncan S.H."/>
            <person name="Henrissat B."/>
            <person name="Coutinho P."/>
            <person name="Morrison M."/>
            <person name="Mosoni P."/>
            <person name="Yeoman C.J."/>
            <person name="White B.A."/>
            <person name="Bayer E.A."/>
        </authorList>
    </citation>
    <scope>NUCLEOTIDE SEQUENCE [LARGE SCALE GENOMIC DNA]</scope>
    <source>
        <strain evidence="4 5">007c</strain>
    </source>
</reference>
<dbReference type="InterPro" id="IPR050570">
    <property type="entry name" value="Cell_wall_metabolism_enzyme"/>
</dbReference>
<keyword evidence="2" id="KW-0812">Transmembrane</keyword>
<dbReference type="GO" id="GO:0004222">
    <property type="term" value="F:metalloendopeptidase activity"/>
    <property type="evidence" value="ECO:0007669"/>
    <property type="project" value="TreeGrafter"/>
</dbReference>
<dbReference type="EMBL" id="ATAX01000003">
    <property type="protein sequence ID" value="EWM55285.1"/>
    <property type="molecule type" value="Genomic_DNA"/>
</dbReference>
<dbReference type="PANTHER" id="PTHR21666:SF291">
    <property type="entry name" value="STAGE II SPORULATION PROTEIN Q"/>
    <property type="match status" value="1"/>
</dbReference>
<feature type="domain" description="M23ase beta-sheet core" evidence="3">
    <location>
        <begin position="157"/>
        <end position="255"/>
    </location>
</feature>
<gene>
    <name evidence="4" type="ORF">RF007C_04840</name>
</gene>
<protein>
    <recommendedName>
        <fullName evidence="3">M23ase beta-sheet core domain-containing protein</fullName>
    </recommendedName>
</protein>
<evidence type="ECO:0000256" key="2">
    <source>
        <dbReference type="SAM" id="Phobius"/>
    </source>
</evidence>
<accession>W7V2S0</accession>
<feature type="transmembrane region" description="Helical" evidence="2">
    <location>
        <begin position="18"/>
        <end position="37"/>
    </location>
</feature>
<dbReference type="Gene3D" id="2.70.70.10">
    <property type="entry name" value="Glucose Permease (Domain IIA)"/>
    <property type="match status" value="1"/>
</dbReference>
<dbReference type="RefSeq" id="WP_037296406.1">
    <property type="nucleotide sequence ID" value="NZ_ATAX01000003.1"/>
</dbReference>
<evidence type="ECO:0000256" key="1">
    <source>
        <dbReference type="SAM" id="MobiDB-lite"/>
    </source>
</evidence>
<dbReference type="InterPro" id="IPR016047">
    <property type="entry name" value="M23ase_b-sheet_dom"/>
</dbReference>
<dbReference type="PANTHER" id="PTHR21666">
    <property type="entry name" value="PEPTIDASE-RELATED"/>
    <property type="match status" value="1"/>
</dbReference>
<feature type="region of interest" description="Disordered" evidence="1">
    <location>
        <begin position="73"/>
        <end position="93"/>
    </location>
</feature>
<dbReference type="OrthoDB" id="9801106at2"/>
<comment type="caution">
    <text evidence="4">The sequence shown here is derived from an EMBL/GenBank/DDBJ whole genome shotgun (WGS) entry which is preliminary data.</text>
</comment>
<dbReference type="eggNOG" id="COG0739">
    <property type="taxonomic scope" value="Bacteria"/>
</dbReference>
<dbReference type="PATRIC" id="fig|1341157.4.peg.102"/>
<dbReference type="Pfam" id="PF01551">
    <property type="entry name" value="Peptidase_M23"/>
    <property type="match status" value="1"/>
</dbReference>